<name>A0AAE4JYU7_9CYAN</name>
<protein>
    <submittedName>
        <fullName evidence="4">DNA-processing protein DprA</fullName>
    </submittedName>
</protein>
<evidence type="ECO:0000259" key="3">
    <source>
        <dbReference type="Pfam" id="PF17782"/>
    </source>
</evidence>
<feature type="domain" description="Smf/DprA SLOG" evidence="2">
    <location>
        <begin position="82"/>
        <end position="293"/>
    </location>
</feature>
<dbReference type="NCBIfam" id="TIGR00732">
    <property type="entry name" value="dprA"/>
    <property type="match status" value="1"/>
</dbReference>
<dbReference type="PANTHER" id="PTHR43022:SF1">
    <property type="entry name" value="PROTEIN SMF"/>
    <property type="match status" value="1"/>
</dbReference>
<feature type="domain" description="DprA winged helix" evidence="3">
    <location>
        <begin position="317"/>
        <end position="376"/>
    </location>
</feature>
<evidence type="ECO:0000313" key="4">
    <source>
        <dbReference type="EMBL" id="MDS3861374.1"/>
    </source>
</evidence>
<dbReference type="InterPro" id="IPR041614">
    <property type="entry name" value="DprA_WH"/>
</dbReference>
<dbReference type="Gene3D" id="3.40.50.450">
    <property type="match status" value="1"/>
</dbReference>
<sequence length="387" mass="42428">MVSDLERGYWLAWSRVTGLGPVLLKRIWQRFGSMAQAWEADLDRIAQVEGIGPKVLEQLKINRTKINPGQLLEQHQQKNPQFWTLSDPDYPRTLAEIPDPPPILYYSGQAQPAENAGQIPMVAMVGTREPTEYGKRWTRRLAELLGRHGFVVVSGLAEGIDTQAHWGCLEGGGRTIAVLGTGVDLVYPPRNRELFGEIINQGLVVSEYPSQTPPDRAHFPRRNRIIAGLCRAILIMEAPRKSGALITADMANEYGRDIYVLPGMLDNDQAIGCLSLLNRGAQVILGAGHLLELLGRTPILDAPNSASSQTANLIPRPRLDPQLDHVLDQILHLNQGQASGIPFDLIVQACELDSGSVSSALLQLELLGLVSQQPGMRYLNLCSGGQP</sequence>
<dbReference type="InterPro" id="IPR003488">
    <property type="entry name" value="DprA"/>
</dbReference>
<dbReference type="SUPFAM" id="SSF47781">
    <property type="entry name" value="RuvA domain 2-like"/>
    <property type="match status" value="1"/>
</dbReference>
<proteinExistence type="inferred from homology"/>
<accession>A0AAE4JYU7</accession>
<dbReference type="Pfam" id="PF02481">
    <property type="entry name" value="DNA_processg_A"/>
    <property type="match status" value="1"/>
</dbReference>
<evidence type="ECO:0000256" key="1">
    <source>
        <dbReference type="ARBA" id="ARBA00006525"/>
    </source>
</evidence>
<dbReference type="PANTHER" id="PTHR43022">
    <property type="entry name" value="PROTEIN SMF"/>
    <property type="match status" value="1"/>
</dbReference>
<dbReference type="InterPro" id="IPR036388">
    <property type="entry name" value="WH-like_DNA-bd_sf"/>
</dbReference>
<dbReference type="GO" id="GO:0009294">
    <property type="term" value="P:DNA-mediated transformation"/>
    <property type="evidence" value="ECO:0007669"/>
    <property type="project" value="InterPro"/>
</dbReference>
<dbReference type="AlphaFoldDB" id="A0AAE4JYU7"/>
<evidence type="ECO:0000313" key="5">
    <source>
        <dbReference type="Proteomes" id="UP001268256"/>
    </source>
</evidence>
<dbReference type="Gene3D" id="1.10.10.10">
    <property type="entry name" value="Winged helix-like DNA-binding domain superfamily/Winged helix DNA-binding domain"/>
    <property type="match status" value="1"/>
</dbReference>
<dbReference type="EMBL" id="JAVMIP010000011">
    <property type="protein sequence ID" value="MDS3861374.1"/>
    <property type="molecule type" value="Genomic_DNA"/>
</dbReference>
<keyword evidence="5" id="KW-1185">Reference proteome</keyword>
<dbReference type="RefSeq" id="WP_322878617.1">
    <property type="nucleotide sequence ID" value="NZ_JAVMIP010000011.1"/>
</dbReference>
<dbReference type="InterPro" id="IPR057666">
    <property type="entry name" value="DrpA_SLOG"/>
</dbReference>
<comment type="caution">
    <text evidence="4">The sequence shown here is derived from an EMBL/GenBank/DDBJ whole genome shotgun (WGS) entry which is preliminary data.</text>
</comment>
<evidence type="ECO:0000259" key="2">
    <source>
        <dbReference type="Pfam" id="PF02481"/>
    </source>
</evidence>
<organism evidence="4 5">
    <name type="scientific">Pseudocalidococcus azoricus BACA0444</name>
    <dbReference type="NCBI Taxonomy" id="2918990"/>
    <lineage>
        <taxon>Bacteria</taxon>
        <taxon>Bacillati</taxon>
        <taxon>Cyanobacteriota</taxon>
        <taxon>Cyanophyceae</taxon>
        <taxon>Acaryochloridales</taxon>
        <taxon>Thermosynechococcaceae</taxon>
        <taxon>Pseudocalidococcus</taxon>
        <taxon>Pseudocalidococcus azoricus</taxon>
    </lineage>
</organism>
<comment type="similarity">
    <text evidence="1">Belongs to the DprA/Smf family.</text>
</comment>
<dbReference type="SUPFAM" id="SSF102405">
    <property type="entry name" value="MCP/YpsA-like"/>
    <property type="match status" value="1"/>
</dbReference>
<gene>
    <name evidence="4" type="primary">dprA</name>
    <name evidence="4" type="ORF">RIF25_11200</name>
</gene>
<dbReference type="Proteomes" id="UP001268256">
    <property type="component" value="Unassembled WGS sequence"/>
</dbReference>
<reference evidence="5" key="1">
    <citation type="submission" date="2023-07" db="EMBL/GenBank/DDBJ databases">
        <authorList>
            <person name="Luz R."/>
            <person name="Cordeiro R."/>
            <person name="Fonseca A."/>
            <person name="Goncalves V."/>
        </authorList>
    </citation>
    <scope>NUCLEOTIDE SEQUENCE [LARGE SCALE GENOMIC DNA]</scope>
    <source>
        <strain evidence="5">BACA0444</strain>
    </source>
</reference>
<dbReference type="InterPro" id="IPR010994">
    <property type="entry name" value="RuvA_2-like"/>
</dbReference>
<dbReference type="Pfam" id="PF17782">
    <property type="entry name" value="WHD_DprA"/>
    <property type="match status" value="1"/>
</dbReference>